<accession>A0ABQ2HEQ2</accession>
<dbReference type="EMBL" id="BMNC01000001">
    <property type="protein sequence ID" value="GGM76917.1"/>
    <property type="molecule type" value="Genomic_DNA"/>
</dbReference>
<comment type="caution">
    <text evidence="1">The sequence shown here is derived from an EMBL/GenBank/DDBJ whole genome shotgun (WGS) entry which is preliminary data.</text>
</comment>
<dbReference type="Proteomes" id="UP000597656">
    <property type="component" value="Unassembled WGS sequence"/>
</dbReference>
<sequence>MSDWAHDLVRRMCEHVDEAEAEAGQRFPLYLHEGRWKTSARGSWTGGFWAGLLTLRRLATGVGDVEAVRDRLDVWADADTVLRGMIFWYSSGAERLGLIAPRSSTAEVADSLARDFDPGLGAIPWGTALALDGPAVRADGAAGVVPLLEAHGHHDIARRHRDAHRSLTPDWPRGKAWLILTDPGKDWTTSTEDSSAVAIAAVALLKAGRRDEGARLLRTLPQGAEYDGKAGLKVVWGDFFTFLGAAMVTGLVAPDVW</sequence>
<evidence type="ECO:0000313" key="2">
    <source>
        <dbReference type="Proteomes" id="UP000597656"/>
    </source>
</evidence>
<gene>
    <name evidence="1" type="ORF">GCM10011609_11110</name>
</gene>
<proteinExistence type="predicted"/>
<dbReference type="InterPro" id="IPR012341">
    <property type="entry name" value="6hp_glycosidase-like_sf"/>
</dbReference>
<evidence type="ECO:0008006" key="3">
    <source>
        <dbReference type="Google" id="ProtNLM"/>
    </source>
</evidence>
<dbReference type="Gene3D" id="1.50.10.10">
    <property type="match status" value="1"/>
</dbReference>
<dbReference type="InterPro" id="IPR008928">
    <property type="entry name" value="6-hairpin_glycosidase_sf"/>
</dbReference>
<dbReference type="RefSeq" id="WP_189153406.1">
    <property type="nucleotide sequence ID" value="NZ_BMNC01000001.1"/>
</dbReference>
<protein>
    <recommendedName>
        <fullName evidence="3">Unsaturated chondroitin disaccharide hydrolase</fullName>
    </recommendedName>
</protein>
<dbReference type="SUPFAM" id="SSF48208">
    <property type="entry name" value="Six-hairpin glycosidases"/>
    <property type="match status" value="1"/>
</dbReference>
<organism evidence="1 2">
    <name type="scientific">Lentzea pudingi</name>
    <dbReference type="NCBI Taxonomy" id="1789439"/>
    <lineage>
        <taxon>Bacteria</taxon>
        <taxon>Bacillati</taxon>
        <taxon>Actinomycetota</taxon>
        <taxon>Actinomycetes</taxon>
        <taxon>Pseudonocardiales</taxon>
        <taxon>Pseudonocardiaceae</taxon>
        <taxon>Lentzea</taxon>
    </lineage>
</organism>
<evidence type="ECO:0000313" key="1">
    <source>
        <dbReference type="EMBL" id="GGM76917.1"/>
    </source>
</evidence>
<keyword evidence="2" id="KW-1185">Reference proteome</keyword>
<name>A0ABQ2HEQ2_9PSEU</name>
<reference evidence="2" key="1">
    <citation type="journal article" date="2019" name="Int. J. Syst. Evol. Microbiol.">
        <title>The Global Catalogue of Microorganisms (GCM) 10K type strain sequencing project: providing services to taxonomists for standard genome sequencing and annotation.</title>
        <authorList>
            <consortium name="The Broad Institute Genomics Platform"/>
            <consortium name="The Broad Institute Genome Sequencing Center for Infectious Disease"/>
            <person name="Wu L."/>
            <person name="Ma J."/>
        </authorList>
    </citation>
    <scope>NUCLEOTIDE SEQUENCE [LARGE SCALE GENOMIC DNA]</scope>
    <source>
        <strain evidence="2">CGMCC 4.7319</strain>
    </source>
</reference>